<dbReference type="Pfam" id="PF02082">
    <property type="entry name" value="Rrf2"/>
    <property type="match status" value="1"/>
</dbReference>
<organism evidence="2 3">
    <name type="scientific">Rhizobium setariae</name>
    <dbReference type="NCBI Taxonomy" id="2801340"/>
    <lineage>
        <taxon>Bacteria</taxon>
        <taxon>Pseudomonadati</taxon>
        <taxon>Pseudomonadota</taxon>
        <taxon>Alphaproteobacteria</taxon>
        <taxon>Hyphomicrobiales</taxon>
        <taxon>Rhizobiaceae</taxon>
        <taxon>Rhizobium/Agrobacterium group</taxon>
        <taxon>Rhizobium</taxon>
    </lineage>
</organism>
<dbReference type="InterPro" id="IPR030489">
    <property type="entry name" value="TR_Rrf2-type_CS"/>
</dbReference>
<dbReference type="EMBL" id="JAEQNC010000003">
    <property type="protein sequence ID" value="MBL0371607.1"/>
    <property type="molecule type" value="Genomic_DNA"/>
</dbReference>
<evidence type="ECO:0000313" key="3">
    <source>
        <dbReference type="Proteomes" id="UP000633219"/>
    </source>
</evidence>
<protein>
    <submittedName>
        <fullName evidence="2">Iron-responsive transcriptional regulator RirA</fullName>
    </submittedName>
</protein>
<dbReference type="PROSITE" id="PS01332">
    <property type="entry name" value="HTH_RRF2_1"/>
    <property type="match status" value="1"/>
</dbReference>
<dbReference type="InterPro" id="IPR036388">
    <property type="entry name" value="WH-like_DNA-bd_sf"/>
</dbReference>
<dbReference type="SUPFAM" id="SSF46785">
    <property type="entry name" value="Winged helix' DNA-binding domain"/>
    <property type="match status" value="1"/>
</dbReference>
<dbReference type="InterPro" id="IPR000944">
    <property type="entry name" value="Tscrpt_reg_Rrf2"/>
</dbReference>
<dbReference type="PROSITE" id="PS51197">
    <property type="entry name" value="HTH_RRF2_2"/>
    <property type="match status" value="1"/>
</dbReference>
<comment type="caution">
    <text evidence="2">The sequence shown here is derived from an EMBL/GenBank/DDBJ whole genome shotgun (WGS) entry which is preliminary data.</text>
</comment>
<keyword evidence="1" id="KW-0238">DNA-binding</keyword>
<dbReference type="InterPro" id="IPR036390">
    <property type="entry name" value="WH_DNA-bd_sf"/>
</dbReference>
<dbReference type="PANTHER" id="PTHR33221:SF4">
    <property type="entry name" value="HTH-TYPE TRANSCRIPTIONAL REPRESSOR NSRR"/>
    <property type="match status" value="1"/>
</dbReference>
<sequence>MRLTKQTNYAVRIMMYCAANDGKLSRIPEIAKAYNVSELFLFKILQPLHKAGLVETLRGRNGGVKLGRPADKITLLDVVRVSEESFSMAECFDEGAVDCPLIDSCGLNSALRRALNAFFDVLSEYTIDDLVKARPQIHFLLGLEVPTQPAAA</sequence>
<dbReference type="RefSeq" id="WP_201654717.1">
    <property type="nucleotide sequence ID" value="NZ_JAEQNC010000003.1"/>
</dbReference>
<dbReference type="NCBIfam" id="TIGR00738">
    <property type="entry name" value="rrf2_super"/>
    <property type="match status" value="1"/>
</dbReference>
<gene>
    <name evidence="2" type="primary">rirA</name>
    <name evidence="2" type="ORF">JJB09_06165</name>
</gene>
<keyword evidence="3" id="KW-1185">Reference proteome</keyword>
<proteinExistence type="predicted"/>
<dbReference type="AlphaFoldDB" id="A0A936YS39"/>
<dbReference type="PANTHER" id="PTHR33221">
    <property type="entry name" value="WINGED HELIX-TURN-HELIX TRANSCRIPTIONAL REGULATOR, RRF2 FAMILY"/>
    <property type="match status" value="1"/>
</dbReference>
<reference evidence="2" key="1">
    <citation type="submission" date="2021-01" db="EMBL/GenBank/DDBJ databases">
        <title>Rhizobium sp. strain KVB221 16S ribosomal RNA gene Genome sequencing and assembly.</title>
        <authorList>
            <person name="Kang M."/>
        </authorList>
    </citation>
    <scope>NUCLEOTIDE SEQUENCE</scope>
    <source>
        <strain evidence="2">KVB221</strain>
    </source>
</reference>
<dbReference type="Gene3D" id="1.10.10.10">
    <property type="entry name" value="Winged helix-like DNA-binding domain superfamily/Winged helix DNA-binding domain"/>
    <property type="match status" value="1"/>
</dbReference>
<evidence type="ECO:0000313" key="2">
    <source>
        <dbReference type="EMBL" id="MBL0371607.1"/>
    </source>
</evidence>
<evidence type="ECO:0000256" key="1">
    <source>
        <dbReference type="ARBA" id="ARBA00023125"/>
    </source>
</evidence>
<dbReference type="Proteomes" id="UP000633219">
    <property type="component" value="Unassembled WGS sequence"/>
</dbReference>
<name>A0A936YS39_9HYPH</name>
<dbReference type="NCBIfam" id="NF008886">
    <property type="entry name" value="PRK11920.1"/>
    <property type="match status" value="1"/>
</dbReference>
<dbReference type="GO" id="GO:0005829">
    <property type="term" value="C:cytosol"/>
    <property type="evidence" value="ECO:0007669"/>
    <property type="project" value="TreeGrafter"/>
</dbReference>
<accession>A0A936YS39</accession>
<dbReference type="GO" id="GO:0003700">
    <property type="term" value="F:DNA-binding transcription factor activity"/>
    <property type="evidence" value="ECO:0007669"/>
    <property type="project" value="TreeGrafter"/>
</dbReference>
<dbReference type="GO" id="GO:0003677">
    <property type="term" value="F:DNA binding"/>
    <property type="evidence" value="ECO:0007669"/>
    <property type="project" value="UniProtKB-KW"/>
</dbReference>